<dbReference type="Gene3D" id="3.40.630.30">
    <property type="match status" value="1"/>
</dbReference>
<sequence length="180" mass="20382">MLEQSSRRQVPDKISTARLMLRRPVLSDAGSLYAMLADPQLFRYSPLPFAGTLIDVKHIIVEWDESWDKGLKTYVVVRQDAVDEPIGFVNVGPDEELGGALMQNVSGQGLSEEVMRALIAELGLTKAWTLIDAHVAPLIRLLEKVDFHVERVLPRHRVHPHVSSEKRDCVLMRQKRPERA</sequence>
<dbReference type="SUPFAM" id="SSF55729">
    <property type="entry name" value="Acyl-CoA N-acyltransferases (Nat)"/>
    <property type="match status" value="1"/>
</dbReference>
<gene>
    <name evidence="2" type="ORF">ATO67_19695</name>
</gene>
<dbReference type="InterPro" id="IPR016181">
    <property type="entry name" value="Acyl_CoA_acyltransferase"/>
</dbReference>
<feature type="domain" description="N-acetyltransferase" evidence="1">
    <location>
        <begin position="19"/>
        <end position="177"/>
    </location>
</feature>
<reference evidence="2 3" key="1">
    <citation type="submission" date="2015-11" db="EMBL/GenBank/DDBJ databases">
        <title>Draft genome sequence of Agrobacterium sp. R89-1.</title>
        <authorList>
            <person name="Zahradnik J."/>
            <person name="Kyslikova E."/>
            <person name="Palyzova A."/>
            <person name="Kyslik P."/>
        </authorList>
    </citation>
    <scope>NUCLEOTIDE SEQUENCE [LARGE SCALE GENOMIC DNA]</scope>
    <source>
        <strain evidence="2 3">R89-1</strain>
    </source>
</reference>
<dbReference type="EMBL" id="LNUW01000006">
    <property type="protein sequence ID" value="KXG87374.1"/>
    <property type="molecule type" value="Genomic_DNA"/>
</dbReference>
<evidence type="ECO:0000313" key="2">
    <source>
        <dbReference type="EMBL" id="KXG87374.1"/>
    </source>
</evidence>
<proteinExistence type="predicted"/>
<dbReference type="Pfam" id="PF13302">
    <property type="entry name" value="Acetyltransf_3"/>
    <property type="match status" value="1"/>
</dbReference>
<evidence type="ECO:0000259" key="1">
    <source>
        <dbReference type="PROSITE" id="PS51186"/>
    </source>
</evidence>
<dbReference type="InterPro" id="IPR000182">
    <property type="entry name" value="GNAT_dom"/>
</dbReference>
<accession>A0A135P7H2</accession>
<dbReference type="STRING" id="2052828.ATO67_19695"/>
<dbReference type="Proteomes" id="UP000070498">
    <property type="component" value="Unassembled WGS sequence"/>
</dbReference>
<dbReference type="AlphaFoldDB" id="A0A135P7H2"/>
<evidence type="ECO:0000313" key="3">
    <source>
        <dbReference type="Proteomes" id="UP000070498"/>
    </source>
</evidence>
<name>A0A135P7H2_9HYPH</name>
<dbReference type="GO" id="GO:0016747">
    <property type="term" value="F:acyltransferase activity, transferring groups other than amino-acyl groups"/>
    <property type="evidence" value="ECO:0007669"/>
    <property type="project" value="InterPro"/>
</dbReference>
<keyword evidence="3" id="KW-1185">Reference proteome</keyword>
<dbReference type="RefSeq" id="WP_067653149.1">
    <property type="nucleotide sequence ID" value="NZ_KQ961036.1"/>
</dbReference>
<comment type="caution">
    <text evidence="2">The sequence shown here is derived from an EMBL/GenBank/DDBJ whole genome shotgun (WGS) entry which is preliminary data.</text>
</comment>
<dbReference type="PROSITE" id="PS51186">
    <property type="entry name" value="GNAT"/>
    <property type="match status" value="1"/>
</dbReference>
<protein>
    <recommendedName>
        <fullName evidence="1">N-acetyltransferase domain-containing protein</fullName>
    </recommendedName>
</protein>
<organism evidence="2 3">
    <name type="scientific">Agrobacterium bohemicum</name>
    <dbReference type="NCBI Taxonomy" id="2052828"/>
    <lineage>
        <taxon>Bacteria</taxon>
        <taxon>Pseudomonadati</taxon>
        <taxon>Pseudomonadota</taxon>
        <taxon>Alphaproteobacteria</taxon>
        <taxon>Hyphomicrobiales</taxon>
        <taxon>Rhizobiaceae</taxon>
        <taxon>Rhizobium/Agrobacterium group</taxon>
        <taxon>Agrobacterium</taxon>
    </lineage>
</organism>